<evidence type="ECO:0000256" key="2">
    <source>
        <dbReference type="ARBA" id="ARBA00022527"/>
    </source>
</evidence>
<dbReference type="PANTHER" id="PTHR24055">
    <property type="entry name" value="MITOGEN-ACTIVATED PROTEIN KINASE"/>
    <property type="match status" value="1"/>
</dbReference>
<dbReference type="InterPro" id="IPR000719">
    <property type="entry name" value="Prot_kinase_dom"/>
</dbReference>
<dbReference type="OrthoDB" id="2158884at2759"/>
<dbReference type="OMA" id="LYRICQV"/>
<keyword evidence="3" id="KW-0808">Transferase</keyword>
<proteinExistence type="inferred from homology"/>
<sequence length="378" mass="42655">MIRNVCPRDEFDFKEVIGAGSFGSVRRAIQKASQKVVAIKIMKRKLASAAECDHLLECKILRLLPSHTNIVKTYDIFFTPTNELYFVMEYMNGGNLYQLIKERRDVDGFFTRGELRDIMRQTLAAVSHIHANHIFHRDLKPENLLLSTATGVPIIKLADFGLARETSSCPPYTEYVSTRWYRAPEVLLRSSNYSDSVDLWAIGTIFAELITRQPLFPGESEIDQLYRICQVLGSPGNKFISSSVTKKKHLQTEKRASPGFARRKPAAETTHAFFSETEIVSPPSPPQTTPPSIPQSNNDLLLTTPPCIGKRRQHSTENDEPKLRKTEEGSPYYITTDMMDIEEHRAGNEDVVLVEEDDPSPLLAGGGESADWLWLKVL</sequence>
<dbReference type="InParanoid" id="A0A168LR05"/>
<dbReference type="EMBL" id="LT551723">
    <property type="protein sequence ID" value="SAL97317.1"/>
    <property type="molecule type" value="Genomic_DNA"/>
</dbReference>
<evidence type="ECO:0000256" key="5">
    <source>
        <dbReference type="ARBA" id="ARBA00022777"/>
    </source>
</evidence>
<dbReference type="SUPFAM" id="SSF56112">
    <property type="entry name" value="Protein kinase-like (PK-like)"/>
    <property type="match status" value="1"/>
</dbReference>
<dbReference type="InterPro" id="IPR050117">
    <property type="entry name" value="MAPK"/>
</dbReference>
<feature type="domain" description="Protein kinase" evidence="11">
    <location>
        <begin position="11"/>
        <end position="274"/>
    </location>
</feature>
<feature type="compositionally biased region" description="Pro residues" evidence="10">
    <location>
        <begin position="282"/>
        <end position="293"/>
    </location>
</feature>
<dbReference type="Proteomes" id="UP000078561">
    <property type="component" value="Unassembled WGS sequence"/>
</dbReference>
<evidence type="ECO:0000256" key="9">
    <source>
        <dbReference type="RuleBase" id="RU000304"/>
    </source>
</evidence>
<dbReference type="GO" id="GO:0004674">
    <property type="term" value="F:protein serine/threonine kinase activity"/>
    <property type="evidence" value="ECO:0007669"/>
    <property type="project" value="UniProtKB-KW"/>
</dbReference>
<dbReference type="Gene3D" id="3.30.200.20">
    <property type="entry name" value="Phosphorylase Kinase, domain 1"/>
    <property type="match status" value="1"/>
</dbReference>
<keyword evidence="4 8" id="KW-0547">Nucleotide-binding</keyword>
<evidence type="ECO:0000313" key="13">
    <source>
        <dbReference type="Proteomes" id="UP000078561"/>
    </source>
</evidence>
<feature type="compositionally biased region" description="Basic and acidic residues" evidence="10">
    <location>
        <begin position="314"/>
        <end position="327"/>
    </location>
</feature>
<keyword evidence="5" id="KW-0418">Kinase</keyword>
<accession>A0A168LR05</accession>
<evidence type="ECO:0000256" key="10">
    <source>
        <dbReference type="SAM" id="MobiDB-lite"/>
    </source>
</evidence>
<feature type="binding site" evidence="8">
    <location>
        <position position="40"/>
    </location>
    <ligand>
        <name>ATP</name>
        <dbReference type="ChEBI" id="CHEBI:30616"/>
    </ligand>
</feature>
<evidence type="ECO:0000256" key="7">
    <source>
        <dbReference type="ARBA" id="ARBA00023242"/>
    </source>
</evidence>
<comment type="similarity">
    <text evidence="9">Belongs to the protein kinase superfamily.</text>
</comment>
<reference evidence="12" key="1">
    <citation type="submission" date="2016-04" db="EMBL/GenBank/DDBJ databases">
        <authorList>
            <person name="Evans L.H."/>
            <person name="Alamgir A."/>
            <person name="Owens N."/>
            <person name="Weber N.D."/>
            <person name="Virtaneva K."/>
            <person name="Barbian K."/>
            <person name="Babar A."/>
            <person name="Rosenke K."/>
        </authorList>
    </citation>
    <scope>NUCLEOTIDE SEQUENCE [LARGE SCALE GENOMIC DNA]</scope>
    <source>
        <strain evidence="12">CBS 101.48</strain>
    </source>
</reference>
<dbReference type="GO" id="GO:0005524">
    <property type="term" value="F:ATP binding"/>
    <property type="evidence" value="ECO:0007669"/>
    <property type="project" value="UniProtKB-UniRule"/>
</dbReference>
<dbReference type="FunFam" id="1.10.510.10:FF:000624">
    <property type="entry name" value="Mitogen-activated protein kinase"/>
    <property type="match status" value="1"/>
</dbReference>
<dbReference type="STRING" id="4829.A0A168LR05"/>
<dbReference type="InterPro" id="IPR011009">
    <property type="entry name" value="Kinase-like_dom_sf"/>
</dbReference>
<dbReference type="InterPro" id="IPR017441">
    <property type="entry name" value="Protein_kinase_ATP_BS"/>
</dbReference>
<name>A0A168LR05_ABSGL</name>
<evidence type="ECO:0000256" key="6">
    <source>
        <dbReference type="ARBA" id="ARBA00022840"/>
    </source>
</evidence>
<evidence type="ECO:0000256" key="3">
    <source>
        <dbReference type="ARBA" id="ARBA00022679"/>
    </source>
</evidence>
<feature type="region of interest" description="Disordered" evidence="10">
    <location>
        <begin position="277"/>
        <end position="327"/>
    </location>
</feature>
<keyword evidence="6 8" id="KW-0067">ATP-binding</keyword>
<dbReference type="SMART" id="SM00220">
    <property type="entry name" value="S_TKc"/>
    <property type="match status" value="1"/>
</dbReference>
<gene>
    <name evidence="12" type="primary">ABSGL_02804.1 scaffold 3929</name>
</gene>
<dbReference type="InterPro" id="IPR008271">
    <property type="entry name" value="Ser/Thr_kinase_AS"/>
</dbReference>
<dbReference type="Gene3D" id="1.10.510.10">
    <property type="entry name" value="Transferase(Phosphotransferase) domain 1"/>
    <property type="match status" value="1"/>
</dbReference>
<dbReference type="PROSITE" id="PS50011">
    <property type="entry name" value="PROTEIN_KINASE_DOM"/>
    <property type="match status" value="1"/>
</dbReference>
<dbReference type="Pfam" id="PF00069">
    <property type="entry name" value="Pkinase"/>
    <property type="match status" value="1"/>
</dbReference>
<comment type="subcellular location">
    <subcellularLocation>
        <location evidence="1">Nucleus</location>
    </subcellularLocation>
</comment>
<dbReference type="AlphaFoldDB" id="A0A168LR05"/>
<dbReference type="PROSITE" id="PS00108">
    <property type="entry name" value="PROTEIN_KINASE_ST"/>
    <property type="match status" value="1"/>
</dbReference>
<evidence type="ECO:0000256" key="1">
    <source>
        <dbReference type="ARBA" id="ARBA00004123"/>
    </source>
</evidence>
<evidence type="ECO:0000256" key="4">
    <source>
        <dbReference type="ARBA" id="ARBA00022741"/>
    </source>
</evidence>
<keyword evidence="13" id="KW-1185">Reference proteome</keyword>
<evidence type="ECO:0000313" key="12">
    <source>
        <dbReference type="EMBL" id="SAL97317.1"/>
    </source>
</evidence>
<keyword evidence="7" id="KW-0539">Nucleus</keyword>
<dbReference type="GO" id="GO:0005634">
    <property type="term" value="C:nucleus"/>
    <property type="evidence" value="ECO:0007669"/>
    <property type="project" value="UniProtKB-SubCell"/>
</dbReference>
<keyword evidence="2 9" id="KW-0723">Serine/threonine-protein kinase</keyword>
<protein>
    <recommendedName>
        <fullName evidence="11">Protein kinase domain-containing protein</fullName>
    </recommendedName>
</protein>
<evidence type="ECO:0000259" key="11">
    <source>
        <dbReference type="PROSITE" id="PS50011"/>
    </source>
</evidence>
<organism evidence="12">
    <name type="scientific">Absidia glauca</name>
    <name type="common">Pin mould</name>
    <dbReference type="NCBI Taxonomy" id="4829"/>
    <lineage>
        <taxon>Eukaryota</taxon>
        <taxon>Fungi</taxon>
        <taxon>Fungi incertae sedis</taxon>
        <taxon>Mucoromycota</taxon>
        <taxon>Mucoromycotina</taxon>
        <taxon>Mucoromycetes</taxon>
        <taxon>Mucorales</taxon>
        <taxon>Cunninghamellaceae</taxon>
        <taxon>Absidia</taxon>
    </lineage>
</organism>
<evidence type="ECO:0000256" key="8">
    <source>
        <dbReference type="PROSITE-ProRule" id="PRU10141"/>
    </source>
</evidence>
<dbReference type="PROSITE" id="PS00107">
    <property type="entry name" value="PROTEIN_KINASE_ATP"/>
    <property type="match status" value="1"/>
</dbReference>